<feature type="compositionally biased region" description="Low complexity" evidence="1">
    <location>
        <begin position="1"/>
        <end position="19"/>
    </location>
</feature>
<evidence type="ECO:0000256" key="1">
    <source>
        <dbReference type="SAM" id="MobiDB-lite"/>
    </source>
</evidence>
<accession>A0A0M4MXZ0</accession>
<feature type="region of interest" description="Disordered" evidence="1">
    <location>
        <begin position="1"/>
        <end position="64"/>
    </location>
</feature>
<dbReference type="AlphaFoldDB" id="A0A0M4MXZ0"/>
<name>A0A0M4MXZ0_9ACTN</name>
<evidence type="ECO:0000313" key="2">
    <source>
        <dbReference type="EMBL" id="ALE19143.1"/>
    </source>
</evidence>
<reference evidence="2 3" key="1">
    <citation type="journal article" date="2015" name="Genome Announc.">
        <title>Complete Genome Sequences for Two Strains of a Novel Fastidious, Partially Acid-Fast, Gram-Positive Corynebacterineae Bacterium, Derived from Human Clinical Samples.</title>
        <authorList>
            <person name="Nicholson A.C."/>
            <person name="Bell M."/>
            <person name="Humrighouse B.W."/>
            <person name="McQuiston J.R."/>
        </authorList>
    </citation>
    <scope>NUCLEOTIDE SEQUENCE [LARGE SCALE GENOMIC DNA]</scope>
    <source>
        <strain evidence="2 3">X1698</strain>
    </source>
</reference>
<protein>
    <submittedName>
        <fullName evidence="2">Uncharacterized protein</fullName>
    </submittedName>
</protein>
<dbReference type="KEGG" id="cbq:AL705_05520"/>
<proteinExistence type="predicted"/>
<evidence type="ECO:0000313" key="3">
    <source>
        <dbReference type="Proteomes" id="UP000068137"/>
    </source>
</evidence>
<dbReference type="EMBL" id="CP012390">
    <property type="protein sequence ID" value="ALE19143.1"/>
    <property type="molecule type" value="Genomic_DNA"/>
</dbReference>
<gene>
    <name evidence="2" type="ORF">AL705_05520</name>
</gene>
<dbReference type="Proteomes" id="UP000068137">
    <property type="component" value="Chromosome"/>
</dbReference>
<feature type="compositionally biased region" description="Polar residues" evidence="1">
    <location>
        <begin position="43"/>
        <end position="64"/>
    </location>
</feature>
<sequence>MATASWTSTSFSRTAAAAPPSSPRRPPSALLLSPSCTRGKAGSATTPACVSSTMPGANTSTALK</sequence>
<organism evidence="2 3">
    <name type="scientific">Lawsonella clevelandensis</name>
    <dbReference type="NCBI Taxonomy" id="1528099"/>
    <lineage>
        <taxon>Bacteria</taxon>
        <taxon>Bacillati</taxon>
        <taxon>Actinomycetota</taxon>
        <taxon>Actinomycetes</taxon>
        <taxon>Mycobacteriales</taxon>
        <taxon>Lawsonellaceae</taxon>
        <taxon>Lawsonella</taxon>
    </lineage>
</organism>